<name>A0A1H8WDW5_9PSEU</name>
<accession>A0A1H8WDW5</accession>
<keyword evidence="1" id="KW-0472">Membrane</keyword>
<protein>
    <submittedName>
        <fullName evidence="2">Uncharacterized protein</fullName>
    </submittedName>
</protein>
<feature type="transmembrane region" description="Helical" evidence="1">
    <location>
        <begin position="100"/>
        <end position="123"/>
    </location>
</feature>
<feature type="transmembrane region" description="Helical" evidence="1">
    <location>
        <begin position="135"/>
        <end position="155"/>
    </location>
</feature>
<sequence>MPLPDSGSYRDVDLPTILRMERRLPWLGWPHLPLGLLVCVAAILAAYRIPVAYQTITALVAGAGAAGGFCGYVCGLVMVSQPDLVKTGRLRWRRTRFLRAVLFLMAVLSAASLVVFVVCHISLLAGASGVRPFTFSLPAGVYLVLALANTVLAGVETLKVSRVLGSTARETPEPAPSPVPRVRLGN</sequence>
<dbReference type="AlphaFoldDB" id="A0A1H8WDW5"/>
<keyword evidence="1" id="KW-1133">Transmembrane helix</keyword>
<reference evidence="2 3" key="1">
    <citation type="submission" date="2016-10" db="EMBL/GenBank/DDBJ databases">
        <authorList>
            <person name="de Groot N.N."/>
        </authorList>
    </citation>
    <scope>NUCLEOTIDE SEQUENCE [LARGE SCALE GENOMIC DNA]</scope>
    <source>
        <strain evidence="2 3">DSM 44993</strain>
    </source>
</reference>
<evidence type="ECO:0000256" key="1">
    <source>
        <dbReference type="SAM" id="Phobius"/>
    </source>
</evidence>
<organism evidence="2 3">
    <name type="scientific">Amycolatopsis saalfeldensis</name>
    <dbReference type="NCBI Taxonomy" id="394193"/>
    <lineage>
        <taxon>Bacteria</taxon>
        <taxon>Bacillati</taxon>
        <taxon>Actinomycetota</taxon>
        <taxon>Actinomycetes</taxon>
        <taxon>Pseudonocardiales</taxon>
        <taxon>Pseudonocardiaceae</taxon>
        <taxon>Amycolatopsis</taxon>
    </lineage>
</organism>
<keyword evidence="1" id="KW-0812">Transmembrane</keyword>
<proteinExistence type="predicted"/>
<feature type="transmembrane region" description="Helical" evidence="1">
    <location>
        <begin position="55"/>
        <end position="79"/>
    </location>
</feature>
<dbReference type="OrthoDB" id="3617235at2"/>
<gene>
    <name evidence="2" type="ORF">SAMN04489732_105102</name>
</gene>
<dbReference type="EMBL" id="FOEF01000005">
    <property type="protein sequence ID" value="SEP25769.1"/>
    <property type="molecule type" value="Genomic_DNA"/>
</dbReference>
<dbReference type="Proteomes" id="UP000198582">
    <property type="component" value="Unassembled WGS sequence"/>
</dbReference>
<feature type="transmembrane region" description="Helical" evidence="1">
    <location>
        <begin position="26"/>
        <end position="49"/>
    </location>
</feature>
<keyword evidence="3" id="KW-1185">Reference proteome</keyword>
<evidence type="ECO:0000313" key="3">
    <source>
        <dbReference type="Proteomes" id="UP000198582"/>
    </source>
</evidence>
<evidence type="ECO:0000313" key="2">
    <source>
        <dbReference type="EMBL" id="SEP25769.1"/>
    </source>
</evidence>